<name>A0A066YP72_9ACTN</name>
<organism evidence="2 3">
    <name type="scientific">Kitasatospora cheerisanensis KCTC 2395</name>
    <dbReference type="NCBI Taxonomy" id="1348663"/>
    <lineage>
        <taxon>Bacteria</taxon>
        <taxon>Bacillati</taxon>
        <taxon>Actinomycetota</taxon>
        <taxon>Actinomycetes</taxon>
        <taxon>Kitasatosporales</taxon>
        <taxon>Streptomycetaceae</taxon>
        <taxon>Kitasatospora</taxon>
    </lineage>
</organism>
<protein>
    <submittedName>
        <fullName evidence="2">Uncharacterized protein</fullName>
    </submittedName>
</protein>
<gene>
    <name evidence="2" type="ORF">KCH_64890</name>
</gene>
<accession>A0A066YP72</accession>
<sequence>MHQPQIPGGAGAGVTAISTARTTAPAAGCRQARLRQQRDLRQDSQKALQVEPLRATRPP</sequence>
<evidence type="ECO:0000313" key="3">
    <source>
        <dbReference type="Proteomes" id="UP000027178"/>
    </source>
</evidence>
<feature type="region of interest" description="Disordered" evidence="1">
    <location>
        <begin position="22"/>
        <end position="59"/>
    </location>
</feature>
<evidence type="ECO:0000313" key="2">
    <source>
        <dbReference type="EMBL" id="KDN81769.1"/>
    </source>
</evidence>
<keyword evidence="3" id="KW-1185">Reference proteome</keyword>
<dbReference type="Proteomes" id="UP000027178">
    <property type="component" value="Unassembled WGS sequence"/>
</dbReference>
<comment type="caution">
    <text evidence="2">The sequence shown here is derived from an EMBL/GenBank/DDBJ whole genome shotgun (WGS) entry which is preliminary data.</text>
</comment>
<dbReference type="HOGENOM" id="CLU_2954423_0_0_11"/>
<reference evidence="2 3" key="1">
    <citation type="submission" date="2014-05" db="EMBL/GenBank/DDBJ databases">
        <title>Draft Genome Sequence of Kitasatospora cheerisanensis KCTC 2395.</title>
        <authorList>
            <person name="Nam D.H."/>
        </authorList>
    </citation>
    <scope>NUCLEOTIDE SEQUENCE [LARGE SCALE GENOMIC DNA]</scope>
    <source>
        <strain evidence="2 3">KCTC 2395</strain>
    </source>
</reference>
<proteinExistence type="predicted"/>
<evidence type="ECO:0000256" key="1">
    <source>
        <dbReference type="SAM" id="MobiDB-lite"/>
    </source>
</evidence>
<dbReference type="AlphaFoldDB" id="A0A066YP72"/>
<dbReference type="EMBL" id="JNBY01000131">
    <property type="protein sequence ID" value="KDN81769.1"/>
    <property type="molecule type" value="Genomic_DNA"/>
</dbReference>